<evidence type="ECO:0000256" key="3">
    <source>
        <dbReference type="ARBA" id="ARBA00023097"/>
    </source>
</evidence>
<comment type="caution">
    <text evidence="7">The sequence shown here is derived from an EMBL/GenBank/DDBJ whole genome shotgun (WGS) entry which is preliminary data.</text>
</comment>
<comment type="similarity">
    <text evidence="1 5">Belongs to the aldehyde dehydrogenase family.</text>
</comment>
<dbReference type="OrthoDB" id="9772584at2"/>
<dbReference type="PROSITE" id="PS00687">
    <property type="entry name" value="ALDEHYDE_DEHYDR_GLU"/>
    <property type="match status" value="1"/>
</dbReference>
<dbReference type="FunFam" id="3.40.605.10:FF:000026">
    <property type="entry name" value="Aldehyde dehydrogenase, putative"/>
    <property type="match status" value="1"/>
</dbReference>
<dbReference type="SUPFAM" id="SSF53720">
    <property type="entry name" value="ALDH-like"/>
    <property type="match status" value="1"/>
</dbReference>
<dbReference type="GO" id="GO:0004030">
    <property type="term" value="F:aldehyde dehydrogenase [NAD(P)+] activity"/>
    <property type="evidence" value="ECO:0007669"/>
    <property type="project" value="UniProtKB-ARBA"/>
</dbReference>
<dbReference type="PROSITE" id="PS00070">
    <property type="entry name" value="ALDEHYDE_DEHYDR_CYS"/>
    <property type="match status" value="1"/>
</dbReference>
<proteinExistence type="inferred from homology"/>
<dbReference type="PANTHER" id="PTHR11699">
    <property type="entry name" value="ALDEHYDE DEHYDROGENASE-RELATED"/>
    <property type="match status" value="1"/>
</dbReference>
<protein>
    <submittedName>
        <fullName evidence="7">Aldehyde dehydrogenase PuuC</fullName>
    </submittedName>
</protein>
<evidence type="ECO:0000259" key="6">
    <source>
        <dbReference type="Pfam" id="PF00171"/>
    </source>
</evidence>
<name>A0A317E9D7_9PROT</name>
<keyword evidence="2 5" id="KW-0560">Oxidoreductase</keyword>
<evidence type="ECO:0000256" key="4">
    <source>
        <dbReference type="PROSITE-ProRule" id="PRU10007"/>
    </source>
</evidence>
<evidence type="ECO:0000256" key="2">
    <source>
        <dbReference type="ARBA" id="ARBA00023002"/>
    </source>
</evidence>
<sequence>MAAAPLSTEQWESRARALDIRHLAFIDGRFVPAAAGRTFARISPIDGRVLTHVAECDADDVDHAVASARRAFESGAWSRMAPKLRKKVLLKLAELMRKHADELALLETLDMGKPIGDSLAVDVPASANTIQWYAEAIDKVYDEIAPTAHNAFGLVTREPIGVVAAVVPWNFPLLMTCWKLGPALATGNSVVLKPAEQSPLTALRLAELAAEAGLPPGVLNVLPGFGETAGAALGLHMDVDAVTFTGSTQVGKYFLEYSGRSNMKVVSLECGGKSPHIVMKDCGNLDLAATKAAWGIFYNQGEVCTAGSRLLVEEPIKEEFLEKLARVAATIQPGNPLDPATKMGAIVDEKQMERVLSYIETGKDEGASVRLGGNRARIESGGFYIEPTVFDGVQPASRIAQEEIFGPVLSTITFNGLDEAIRVANGTIFGLASAIWTKDIDKALTAARNLRAGMVWINGWDEDDITVPFGGFKQSGFGRDRSLHAMEKYTQLKSTWISIR</sequence>
<dbReference type="InterPro" id="IPR029510">
    <property type="entry name" value="Ald_DH_CS_GLU"/>
</dbReference>
<dbReference type="EMBL" id="QGLE01000005">
    <property type="protein sequence ID" value="PWR22904.1"/>
    <property type="molecule type" value="Genomic_DNA"/>
</dbReference>
<dbReference type="AlphaFoldDB" id="A0A317E9D7"/>
<dbReference type="RefSeq" id="WP_109905586.1">
    <property type="nucleotide sequence ID" value="NZ_QGLE01000005.1"/>
</dbReference>
<evidence type="ECO:0000313" key="7">
    <source>
        <dbReference type="EMBL" id="PWR22904.1"/>
    </source>
</evidence>
<dbReference type="InterPro" id="IPR016163">
    <property type="entry name" value="Ald_DH_C"/>
</dbReference>
<feature type="active site" evidence="4">
    <location>
        <position position="269"/>
    </location>
</feature>
<dbReference type="InterPro" id="IPR016162">
    <property type="entry name" value="Ald_DH_N"/>
</dbReference>
<dbReference type="FunFam" id="3.40.605.10:FF:000001">
    <property type="entry name" value="Aldehyde dehydrogenase 1"/>
    <property type="match status" value="1"/>
</dbReference>
<accession>A0A317E9D7</accession>
<evidence type="ECO:0000256" key="5">
    <source>
        <dbReference type="RuleBase" id="RU003345"/>
    </source>
</evidence>
<evidence type="ECO:0000256" key="1">
    <source>
        <dbReference type="ARBA" id="ARBA00009986"/>
    </source>
</evidence>
<feature type="domain" description="Aldehyde dehydrogenase" evidence="6">
    <location>
        <begin position="31"/>
        <end position="494"/>
    </location>
</feature>
<dbReference type="InterPro" id="IPR016161">
    <property type="entry name" value="Ald_DH/histidinol_DH"/>
</dbReference>
<keyword evidence="3" id="KW-0558">Oxidation</keyword>
<evidence type="ECO:0000313" key="8">
    <source>
        <dbReference type="Proteomes" id="UP000245461"/>
    </source>
</evidence>
<reference evidence="7 8" key="1">
    <citation type="submission" date="2018-05" db="EMBL/GenBank/DDBJ databases">
        <title>Zavarzinia sp. HR-AS.</title>
        <authorList>
            <person name="Lee Y."/>
            <person name="Jeon C.O."/>
        </authorList>
    </citation>
    <scope>NUCLEOTIDE SEQUENCE [LARGE SCALE GENOMIC DNA]</scope>
    <source>
        <strain evidence="7 8">HR-AS</strain>
    </source>
</reference>
<dbReference type="Pfam" id="PF00171">
    <property type="entry name" value="Aldedh"/>
    <property type="match status" value="1"/>
</dbReference>
<dbReference type="CDD" id="cd07112">
    <property type="entry name" value="ALDH_GABALDH-PuuC"/>
    <property type="match status" value="1"/>
</dbReference>
<keyword evidence="8" id="KW-1185">Reference proteome</keyword>
<gene>
    <name evidence="7" type="ORF">DKG74_10825</name>
</gene>
<dbReference type="Proteomes" id="UP000245461">
    <property type="component" value="Unassembled WGS sequence"/>
</dbReference>
<dbReference type="Gene3D" id="3.40.309.10">
    <property type="entry name" value="Aldehyde Dehydrogenase, Chain A, domain 2"/>
    <property type="match status" value="1"/>
</dbReference>
<dbReference type="Gene3D" id="3.40.605.10">
    <property type="entry name" value="Aldehyde Dehydrogenase, Chain A, domain 1"/>
    <property type="match status" value="1"/>
</dbReference>
<dbReference type="InterPro" id="IPR016160">
    <property type="entry name" value="Ald_DH_CS_CYS"/>
</dbReference>
<organism evidence="7 8">
    <name type="scientific">Zavarzinia aquatilis</name>
    <dbReference type="NCBI Taxonomy" id="2211142"/>
    <lineage>
        <taxon>Bacteria</taxon>
        <taxon>Pseudomonadati</taxon>
        <taxon>Pseudomonadota</taxon>
        <taxon>Alphaproteobacteria</taxon>
        <taxon>Rhodospirillales</taxon>
        <taxon>Zavarziniaceae</taxon>
        <taxon>Zavarzinia</taxon>
    </lineage>
</organism>
<dbReference type="InterPro" id="IPR015590">
    <property type="entry name" value="Aldehyde_DH_dom"/>
</dbReference>
<dbReference type="FunFam" id="3.40.309.10:FF:000012">
    <property type="entry name" value="Betaine aldehyde dehydrogenase"/>
    <property type="match status" value="1"/>
</dbReference>